<feature type="chain" id="PRO_5029811239" evidence="1">
    <location>
        <begin position="23"/>
        <end position="133"/>
    </location>
</feature>
<evidence type="ECO:0000313" key="2">
    <source>
        <dbReference type="EMBL" id="MTE26971.1"/>
    </source>
</evidence>
<gene>
    <name evidence="2" type="ORF">F1003_08545</name>
</gene>
<feature type="signal peptide" evidence="1">
    <location>
        <begin position="1"/>
        <end position="22"/>
    </location>
</feature>
<keyword evidence="1" id="KW-0732">Signal</keyword>
<dbReference type="Proteomes" id="UP000447545">
    <property type="component" value="Unassembled WGS sequence"/>
</dbReference>
<dbReference type="AlphaFoldDB" id="A0A7K1GD01"/>
<evidence type="ECO:0000313" key="3">
    <source>
        <dbReference type="Proteomes" id="UP000447545"/>
    </source>
</evidence>
<sequence>MKLKFLLATLLFCCLSFGQSNEKITTIETVEILNNNSEEAIYYFQNNWKQLRIKAVKKGYIHSFQFLKTTYSDETPFHLMLITTYSDKAQYDKREAHFSELIKEKGALKLLNEKEPSEFRKSVFVVEGAQHLE</sequence>
<comment type="caution">
    <text evidence="2">The sequence shown here is derived from an EMBL/GenBank/DDBJ whole genome shotgun (WGS) entry which is preliminary data.</text>
</comment>
<proteinExistence type="predicted"/>
<evidence type="ECO:0000256" key="1">
    <source>
        <dbReference type="SAM" id="SignalP"/>
    </source>
</evidence>
<dbReference type="RefSeq" id="WP_155088922.1">
    <property type="nucleotide sequence ID" value="NZ_WJYA01000005.1"/>
</dbReference>
<dbReference type="EMBL" id="WJYA01000005">
    <property type="protein sequence ID" value="MTE26971.1"/>
    <property type="molecule type" value="Genomic_DNA"/>
</dbReference>
<reference evidence="2 3" key="1">
    <citation type="submission" date="2019-11" db="EMBL/GenBank/DDBJ databases">
        <title>Winogradskyella ouciana sp. nov., isolated from the hadal seawater of the Mariana Trench.</title>
        <authorList>
            <person name="Liu R."/>
        </authorList>
    </citation>
    <scope>NUCLEOTIDE SEQUENCE [LARGE SCALE GENOMIC DNA]</scope>
    <source>
        <strain evidence="2 3">ZXX205</strain>
    </source>
</reference>
<protein>
    <submittedName>
        <fullName evidence="2">Uncharacterized protein</fullName>
    </submittedName>
</protein>
<name>A0A7K1GD01_9FLAO</name>
<accession>A0A7K1GD01</accession>
<organism evidence="2 3">
    <name type="scientific">Winogradskyella ouciana</name>
    <dbReference type="NCBI Taxonomy" id="2608631"/>
    <lineage>
        <taxon>Bacteria</taxon>
        <taxon>Pseudomonadati</taxon>
        <taxon>Bacteroidota</taxon>
        <taxon>Flavobacteriia</taxon>
        <taxon>Flavobacteriales</taxon>
        <taxon>Flavobacteriaceae</taxon>
        <taxon>Winogradskyella</taxon>
    </lineage>
</organism>
<keyword evidence="3" id="KW-1185">Reference proteome</keyword>